<organism evidence="1 2">
    <name type="scientific">Tessaracoccus lubricantis</name>
    <dbReference type="NCBI Taxonomy" id="545543"/>
    <lineage>
        <taxon>Bacteria</taxon>
        <taxon>Bacillati</taxon>
        <taxon>Actinomycetota</taxon>
        <taxon>Actinomycetes</taxon>
        <taxon>Propionibacteriales</taxon>
        <taxon>Propionibacteriaceae</taxon>
        <taxon>Tessaracoccus</taxon>
    </lineage>
</organism>
<proteinExistence type="predicted"/>
<evidence type="ECO:0000313" key="1">
    <source>
        <dbReference type="EMBL" id="GAA4891883.1"/>
    </source>
</evidence>
<dbReference type="Gene3D" id="3.30.1780.10">
    <property type="entry name" value="ornithine cyclodeaminase, domain 1"/>
    <property type="match status" value="1"/>
</dbReference>
<dbReference type="RefSeq" id="WP_345578790.1">
    <property type="nucleotide sequence ID" value="NZ_BAABLV010000008.1"/>
</dbReference>
<evidence type="ECO:0008006" key="3">
    <source>
        <dbReference type="Google" id="ProtNLM"/>
    </source>
</evidence>
<dbReference type="PANTHER" id="PTHR13812:SF19">
    <property type="entry name" value="KETIMINE REDUCTASE MU-CRYSTALLIN"/>
    <property type="match status" value="1"/>
</dbReference>
<name>A0ABP9F3I7_9ACTN</name>
<dbReference type="InterPro" id="IPR023401">
    <property type="entry name" value="ODC_N"/>
</dbReference>
<dbReference type="EMBL" id="BAABLV010000008">
    <property type="protein sequence ID" value="GAA4891883.1"/>
    <property type="molecule type" value="Genomic_DNA"/>
</dbReference>
<dbReference type="Pfam" id="PF02423">
    <property type="entry name" value="OCD_Mu_crystall"/>
    <property type="match status" value="1"/>
</dbReference>
<comment type="caution">
    <text evidence="1">The sequence shown here is derived from an EMBL/GenBank/DDBJ whole genome shotgun (WGS) entry which is preliminary data.</text>
</comment>
<dbReference type="InterPro" id="IPR003462">
    <property type="entry name" value="ODC_Mu_crystall"/>
</dbReference>
<evidence type="ECO:0000313" key="2">
    <source>
        <dbReference type="Proteomes" id="UP001501521"/>
    </source>
</evidence>
<accession>A0ABP9F3I7</accession>
<keyword evidence="2" id="KW-1185">Reference proteome</keyword>
<gene>
    <name evidence="1" type="ORF">GCM10025789_06090</name>
</gene>
<protein>
    <recommendedName>
        <fullName evidence="3">Ornithine cyclodeaminase</fullName>
    </recommendedName>
</protein>
<dbReference type="Gene3D" id="3.40.50.720">
    <property type="entry name" value="NAD(P)-binding Rossmann-like Domain"/>
    <property type="match status" value="1"/>
</dbReference>
<dbReference type="Proteomes" id="UP001501521">
    <property type="component" value="Unassembled WGS sequence"/>
</dbReference>
<dbReference type="InterPro" id="IPR036291">
    <property type="entry name" value="NAD(P)-bd_dom_sf"/>
</dbReference>
<sequence>MSDQLRYLADADVTAALPGPLRAVELAAQALRLRAGSAVQVPPKPQVTFGANAFADAMPVAAPGLLGCKWITLVPANAERGLPTAAGLMVVCDAETGLPVCVMAAGALTALRTAAVTGACLRAFVPTTEPVAFVGTGTQARSHLRVLAALGYAHVTVVGRRAEALTPLQEFAGGLGMEIGVTQSREALRGARAIVTGLPIGLHGTQLDCGNLRDDVVLLPLDYASSVGPELAATCTVWSDDVDQFAAVAPVKMGERYPPATGWVGRHLGGPRPSGRLLCQNLGNAASDIVVAAEVAANAAQLGLGALLPR</sequence>
<reference evidence="2" key="1">
    <citation type="journal article" date="2019" name="Int. J. Syst. Evol. Microbiol.">
        <title>The Global Catalogue of Microorganisms (GCM) 10K type strain sequencing project: providing services to taxonomists for standard genome sequencing and annotation.</title>
        <authorList>
            <consortium name="The Broad Institute Genomics Platform"/>
            <consortium name="The Broad Institute Genome Sequencing Center for Infectious Disease"/>
            <person name="Wu L."/>
            <person name="Ma J."/>
        </authorList>
    </citation>
    <scope>NUCLEOTIDE SEQUENCE [LARGE SCALE GENOMIC DNA]</scope>
    <source>
        <strain evidence="2">JCM 19125</strain>
    </source>
</reference>
<dbReference type="PANTHER" id="PTHR13812">
    <property type="entry name" value="KETIMINE REDUCTASE MU-CRYSTALLIN"/>
    <property type="match status" value="1"/>
</dbReference>
<dbReference type="SUPFAM" id="SSF51735">
    <property type="entry name" value="NAD(P)-binding Rossmann-fold domains"/>
    <property type="match status" value="1"/>
</dbReference>